<evidence type="ECO:0000313" key="2">
    <source>
        <dbReference type="EMBL" id="MBA0600135.1"/>
    </source>
</evidence>
<gene>
    <name evidence="2" type="ORF">Gorai_006333</name>
</gene>
<reference evidence="2 3" key="1">
    <citation type="journal article" date="2019" name="Genome Biol. Evol.">
        <title>Insights into the evolution of the New World diploid cottons (Gossypium, subgenus Houzingenia) based on genome sequencing.</title>
        <authorList>
            <person name="Grover C.E."/>
            <person name="Arick M.A. 2nd"/>
            <person name="Thrash A."/>
            <person name="Conover J.L."/>
            <person name="Sanders W.S."/>
            <person name="Peterson D.G."/>
            <person name="Frelichowski J.E."/>
            <person name="Scheffler J.A."/>
            <person name="Scheffler B.E."/>
            <person name="Wendel J.F."/>
        </authorList>
    </citation>
    <scope>NUCLEOTIDE SEQUENCE [LARGE SCALE GENOMIC DNA]</scope>
    <source>
        <strain evidence="2">8</strain>
        <tissue evidence="2">Leaf</tissue>
    </source>
</reference>
<proteinExistence type="predicted"/>
<dbReference type="EMBL" id="JABEZZ010000011">
    <property type="protein sequence ID" value="MBA0600135.1"/>
    <property type="molecule type" value="Genomic_DNA"/>
</dbReference>
<feature type="compositionally biased region" description="Polar residues" evidence="1">
    <location>
        <begin position="83"/>
        <end position="93"/>
    </location>
</feature>
<evidence type="ECO:0000313" key="3">
    <source>
        <dbReference type="Proteomes" id="UP000593578"/>
    </source>
</evidence>
<name>A0A7J8QEZ2_GOSRA</name>
<sequence>MVSRVAKLDFSMDSRTRGHFARMAMYVHLDKPLIFMVRSEDQTSPPDMSMVEVDAMKGSEAYRPWMLVEKKSKRKPRELQRSGVKNQDWSSTVGGNSNSNIKGKGTGEKIEIGKGGKKLNKTLRGCRSRFKMTESSQVLLTYSMNYIVKLITSQLEIEIENGDLNEAEKRPEDTIVTE</sequence>
<dbReference type="Proteomes" id="UP000593578">
    <property type="component" value="Unassembled WGS sequence"/>
</dbReference>
<feature type="region of interest" description="Disordered" evidence="1">
    <location>
        <begin position="72"/>
        <end position="113"/>
    </location>
</feature>
<dbReference type="AlphaFoldDB" id="A0A7J8QEZ2"/>
<accession>A0A7J8QEZ2</accession>
<organism evidence="2 3">
    <name type="scientific">Gossypium raimondii</name>
    <name type="common">Peruvian cotton</name>
    <name type="synonym">Gossypium klotzschianum subsp. raimondii</name>
    <dbReference type="NCBI Taxonomy" id="29730"/>
    <lineage>
        <taxon>Eukaryota</taxon>
        <taxon>Viridiplantae</taxon>
        <taxon>Streptophyta</taxon>
        <taxon>Embryophyta</taxon>
        <taxon>Tracheophyta</taxon>
        <taxon>Spermatophyta</taxon>
        <taxon>Magnoliopsida</taxon>
        <taxon>eudicotyledons</taxon>
        <taxon>Gunneridae</taxon>
        <taxon>Pentapetalae</taxon>
        <taxon>rosids</taxon>
        <taxon>malvids</taxon>
        <taxon>Malvales</taxon>
        <taxon>Malvaceae</taxon>
        <taxon>Malvoideae</taxon>
        <taxon>Gossypium</taxon>
    </lineage>
</organism>
<protein>
    <submittedName>
        <fullName evidence="2">Uncharacterized protein</fullName>
    </submittedName>
</protein>
<feature type="compositionally biased region" description="Low complexity" evidence="1">
    <location>
        <begin position="94"/>
        <end position="103"/>
    </location>
</feature>
<comment type="caution">
    <text evidence="2">The sequence shown here is derived from an EMBL/GenBank/DDBJ whole genome shotgun (WGS) entry which is preliminary data.</text>
</comment>
<evidence type="ECO:0000256" key="1">
    <source>
        <dbReference type="SAM" id="MobiDB-lite"/>
    </source>
</evidence>